<comment type="caution">
    <text evidence="1">The sequence shown here is derived from an EMBL/GenBank/DDBJ whole genome shotgun (WGS) entry which is preliminary data.</text>
</comment>
<evidence type="ECO:0000313" key="1">
    <source>
        <dbReference type="EMBL" id="CAK5269352.1"/>
    </source>
</evidence>
<gene>
    <name evidence="1" type="ORF">MYCIT1_LOCUS13002</name>
</gene>
<evidence type="ECO:0000313" key="2">
    <source>
        <dbReference type="Proteomes" id="UP001295794"/>
    </source>
</evidence>
<organism evidence="1 2">
    <name type="scientific">Mycena citricolor</name>
    <dbReference type="NCBI Taxonomy" id="2018698"/>
    <lineage>
        <taxon>Eukaryota</taxon>
        <taxon>Fungi</taxon>
        <taxon>Dikarya</taxon>
        <taxon>Basidiomycota</taxon>
        <taxon>Agaricomycotina</taxon>
        <taxon>Agaricomycetes</taxon>
        <taxon>Agaricomycetidae</taxon>
        <taxon>Agaricales</taxon>
        <taxon>Marasmiineae</taxon>
        <taxon>Mycenaceae</taxon>
        <taxon>Mycena</taxon>
    </lineage>
</organism>
<dbReference type="Proteomes" id="UP001295794">
    <property type="component" value="Unassembled WGS sequence"/>
</dbReference>
<proteinExistence type="predicted"/>
<keyword evidence="2" id="KW-1185">Reference proteome</keyword>
<accession>A0AAD2Q398</accession>
<protein>
    <submittedName>
        <fullName evidence="1">Uncharacterized protein</fullName>
    </submittedName>
</protein>
<name>A0AAD2Q398_9AGAR</name>
<dbReference type="EMBL" id="CAVNYO010000146">
    <property type="protein sequence ID" value="CAK5269352.1"/>
    <property type="molecule type" value="Genomic_DNA"/>
</dbReference>
<reference evidence="1" key="1">
    <citation type="submission" date="2023-11" db="EMBL/GenBank/DDBJ databases">
        <authorList>
            <person name="De Vega J J."/>
            <person name="De Vega J J."/>
        </authorList>
    </citation>
    <scope>NUCLEOTIDE SEQUENCE</scope>
</reference>
<sequence>MKQIHRVFYSDFVSAVPLTLALSSPRLAMIYIAWKILACSTCFVQAKILVRFVIVCSYSCLDWLLSTLWDQANSLGRFAPLTGLISTM</sequence>
<dbReference type="AlphaFoldDB" id="A0AAD2Q398"/>